<dbReference type="Gene3D" id="3.40.50.12170">
    <property type="entry name" value="Uncharacterised protein PF07075, DUF1343"/>
    <property type="match status" value="1"/>
</dbReference>
<organism evidence="4 5">
    <name type="scientific">Candidatus Egerieousia excrementavium</name>
    <dbReference type="NCBI Taxonomy" id="2840778"/>
    <lineage>
        <taxon>Bacteria</taxon>
        <taxon>Pseudomonadati</taxon>
        <taxon>Bacteroidota</taxon>
        <taxon>Bacteroidia</taxon>
        <taxon>Bacteroidales</taxon>
        <taxon>Candidatus Egerieousia</taxon>
    </lineage>
</organism>
<dbReference type="PROSITE" id="PS51257">
    <property type="entry name" value="PROKAR_LIPOPROTEIN"/>
    <property type="match status" value="1"/>
</dbReference>
<protein>
    <submittedName>
        <fullName evidence="4">DUF1343 domain-containing protein</fullName>
    </submittedName>
</protein>
<feature type="domain" description="Peptidoglycan beta-N-acetylmuramidase NamZ N-terminal" evidence="2">
    <location>
        <begin position="49"/>
        <end position="260"/>
    </location>
</feature>
<dbReference type="PANTHER" id="PTHR42915:SF1">
    <property type="entry name" value="PEPTIDOGLYCAN BETA-N-ACETYLMURAMIDASE NAMZ"/>
    <property type="match status" value="1"/>
</dbReference>
<accession>A0A9D9DK61</accession>
<dbReference type="InterPro" id="IPR048502">
    <property type="entry name" value="NamZ_N"/>
</dbReference>
<dbReference type="InterPro" id="IPR048503">
    <property type="entry name" value="NamZ_C"/>
</dbReference>
<dbReference type="GO" id="GO:0033922">
    <property type="term" value="F:peptidoglycan beta-N-acetylmuramidase activity"/>
    <property type="evidence" value="ECO:0007669"/>
    <property type="project" value="InterPro"/>
</dbReference>
<dbReference type="PANTHER" id="PTHR42915">
    <property type="entry name" value="HYPOTHETICAL 460 KDA PROTEIN IN FEUA-SIGW INTERGENIC REGION [PRECURSOR]"/>
    <property type="match status" value="1"/>
</dbReference>
<evidence type="ECO:0000259" key="3">
    <source>
        <dbReference type="Pfam" id="PF20732"/>
    </source>
</evidence>
<evidence type="ECO:0000259" key="2">
    <source>
        <dbReference type="Pfam" id="PF07075"/>
    </source>
</evidence>
<dbReference type="Pfam" id="PF20732">
    <property type="entry name" value="NamZ_C"/>
    <property type="match status" value="1"/>
</dbReference>
<feature type="chain" id="PRO_5038429408" evidence="1">
    <location>
        <begin position="26"/>
        <end position="423"/>
    </location>
</feature>
<comment type="caution">
    <text evidence="4">The sequence shown here is derived from an EMBL/GenBank/DDBJ whole genome shotgun (WGS) entry which is preliminary data.</text>
</comment>
<dbReference type="AlphaFoldDB" id="A0A9D9DK61"/>
<evidence type="ECO:0000256" key="1">
    <source>
        <dbReference type="SAM" id="SignalP"/>
    </source>
</evidence>
<keyword evidence="1" id="KW-0732">Signal</keyword>
<reference evidence="4" key="2">
    <citation type="journal article" date="2021" name="PeerJ">
        <title>Extensive microbial diversity within the chicken gut microbiome revealed by metagenomics and culture.</title>
        <authorList>
            <person name="Gilroy R."/>
            <person name="Ravi A."/>
            <person name="Getino M."/>
            <person name="Pursley I."/>
            <person name="Horton D.L."/>
            <person name="Alikhan N.F."/>
            <person name="Baker D."/>
            <person name="Gharbi K."/>
            <person name="Hall N."/>
            <person name="Watson M."/>
            <person name="Adriaenssens E.M."/>
            <person name="Foster-Nyarko E."/>
            <person name="Jarju S."/>
            <person name="Secka A."/>
            <person name="Antonio M."/>
            <person name="Oren A."/>
            <person name="Chaudhuri R.R."/>
            <person name="La Ragione R."/>
            <person name="Hildebrand F."/>
            <person name="Pallen M.J."/>
        </authorList>
    </citation>
    <scope>NUCLEOTIDE SEQUENCE</scope>
    <source>
        <strain evidence="4">15467</strain>
    </source>
</reference>
<dbReference type="PIRSF" id="PIRSF016719">
    <property type="entry name" value="UCP016719"/>
    <property type="match status" value="1"/>
</dbReference>
<dbReference type="InterPro" id="IPR008302">
    <property type="entry name" value="NamZ"/>
</dbReference>
<reference evidence="4" key="1">
    <citation type="submission" date="2020-10" db="EMBL/GenBank/DDBJ databases">
        <authorList>
            <person name="Gilroy R."/>
        </authorList>
    </citation>
    <scope>NUCLEOTIDE SEQUENCE</scope>
    <source>
        <strain evidence="4">15467</strain>
    </source>
</reference>
<dbReference type="EMBL" id="JADINB010000046">
    <property type="protein sequence ID" value="MBO8428696.1"/>
    <property type="molecule type" value="Genomic_DNA"/>
</dbReference>
<dbReference type="Proteomes" id="UP000823635">
    <property type="component" value="Unassembled WGS sequence"/>
</dbReference>
<proteinExistence type="predicted"/>
<feature type="signal peptide" evidence="1">
    <location>
        <begin position="1"/>
        <end position="25"/>
    </location>
</feature>
<evidence type="ECO:0000313" key="4">
    <source>
        <dbReference type="EMBL" id="MBO8428696.1"/>
    </source>
</evidence>
<gene>
    <name evidence="4" type="ORF">IAC68_02035</name>
</gene>
<evidence type="ECO:0000313" key="5">
    <source>
        <dbReference type="Proteomes" id="UP000823635"/>
    </source>
</evidence>
<dbReference type="Pfam" id="PF07075">
    <property type="entry name" value="NamZ_N"/>
    <property type="match status" value="1"/>
</dbReference>
<name>A0A9D9DK61_9BACT</name>
<sequence>MKGLLVIAISFMLAGCASTSQPAKSAPEVKTGIEVLRDNGFKELQGKRVGLVTNPTGVDRNLVSTVDILANAEGVELVALYGPEHGVRGNVHAGGHVDSSVDPATGLPVYSLYGATRKPTKEMLDSIDVIVYDIQDNGCRSFTYISTLGLLMEAAAEYDKELMVLDRPNPLGGNKVEGCYVEPGYFSFVSQFRIPYLYGLTVGELATLLNEEGLVVGEKGDKEPFKCRLTVIPMEGWSRDMLYADTKLPWVLPSPHVPQPESAIYYPASGILGELGYMSIGVGYTLPFQLFAAPWIDAEKLAAALNGRGIEGVRFRPLYIQPFYSAHAGENLGGVQMYVTDFDKVELSAIQFQVLEAVAELYPEKKVFDNANEGRYRMFDQVCGTNYIRETFAKNNRYADIQEYWNKDVAAFKELSAKYYLYQ</sequence>
<feature type="domain" description="Peptidoglycan beta-N-acetylmuramidase NamZ C-terminal" evidence="3">
    <location>
        <begin position="265"/>
        <end position="422"/>
    </location>
</feature>
<dbReference type="Gene3D" id="3.90.1150.140">
    <property type="match status" value="1"/>
</dbReference>